<dbReference type="Proteomes" id="UP000637299">
    <property type="component" value="Unassembled WGS sequence"/>
</dbReference>
<dbReference type="EMBL" id="JACYFS010000005">
    <property type="protein sequence ID" value="MBD8083697.1"/>
    <property type="molecule type" value="Genomic_DNA"/>
</dbReference>
<keyword evidence="1 2" id="KW-0732">Signal</keyword>
<organism evidence="3 4">
    <name type="scientific">Chryseobacterium caseinilyticum</name>
    <dbReference type="NCBI Taxonomy" id="2771428"/>
    <lineage>
        <taxon>Bacteria</taxon>
        <taxon>Pseudomonadati</taxon>
        <taxon>Bacteroidota</taxon>
        <taxon>Flavobacteriia</taxon>
        <taxon>Flavobacteriales</taxon>
        <taxon>Weeksellaceae</taxon>
        <taxon>Chryseobacterium group</taxon>
        <taxon>Chryseobacterium</taxon>
    </lineage>
</organism>
<proteinExistence type="predicted"/>
<dbReference type="InterPro" id="IPR013431">
    <property type="entry name" value="Delta_60_rpt"/>
</dbReference>
<dbReference type="RefSeq" id="WP_191737560.1">
    <property type="nucleotide sequence ID" value="NZ_JACYFS010000005.1"/>
</dbReference>
<evidence type="ECO:0000313" key="3">
    <source>
        <dbReference type="EMBL" id="MBD8083697.1"/>
    </source>
</evidence>
<gene>
    <name evidence="3" type="ORF">IC610_14850</name>
</gene>
<name>A0ABR8ZEQ7_9FLAO</name>
<dbReference type="NCBIfam" id="TIGR02608">
    <property type="entry name" value="delta_60_rpt"/>
    <property type="match status" value="4"/>
</dbReference>
<protein>
    <submittedName>
        <fullName evidence="3">T9SS type A sorting domain-containing protein</fullName>
    </submittedName>
</protein>
<reference evidence="3 4" key="1">
    <citation type="submission" date="2020-09" db="EMBL/GenBank/DDBJ databases">
        <title>Genome seq and assembly of Chryseobacterium sp.</title>
        <authorList>
            <person name="Chhetri G."/>
        </authorList>
    </citation>
    <scope>NUCLEOTIDE SEQUENCE [LARGE SCALE GENOMIC DNA]</scope>
    <source>
        <strain evidence="3 4">GCR10</strain>
    </source>
</reference>
<feature type="chain" id="PRO_5046069301" evidence="2">
    <location>
        <begin position="22"/>
        <end position="473"/>
    </location>
</feature>
<sequence length="473" mass="51930">MKKSLLSLGILCGLQFGFAQSIDTNFGSNGTVTHAEKGSYFEHTLLPDGKIIISGSYESSSSNKAVMMKLNTDGSLDTSFANGGIFTMDLQASTDYYEAFTKVLVQNDGKLFFAYGHELDNGIDPESLTINLMRLNANGTTDTTFTSPYSTTTTDIDNAPYEFKLLSSGKYLTYGPNYMMRFNANGSLDTTYGTNGIRTITFNINELFINGDNIFIDGNPNGNYSNRTLYKLQNETSGIASSNNFVTGRIFHNEGSIYIDSNNISTHELTKLDSNLSPVSGFGTNGKVTLPTQTYVTDMLFQPGGSVILYSNINNVSQAYTEHKYTRLNFNGSLNTSFGQGGTFTMTLPASSGFQPYAENLVHPNNSIYSLFYGNNNTNNIYLKRILIPNETLSVKDNVSTVDKISILENPVGNTLKLSADLENANIYDVSGKLMFRNLKGREHSVGSLSKGVYIINNKDSKGQTVQLKFIKK</sequence>
<dbReference type="Pfam" id="PF17164">
    <property type="entry name" value="DUF5122"/>
    <property type="match status" value="3"/>
</dbReference>
<feature type="signal peptide" evidence="2">
    <location>
        <begin position="1"/>
        <end position="21"/>
    </location>
</feature>
<accession>A0ABR8ZEQ7</accession>
<evidence type="ECO:0000256" key="1">
    <source>
        <dbReference type="ARBA" id="ARBA00022729"/>
    </source>
</evidence>
<dbReference type="InterPro" id="IPR026444">
    <property type="entry name" value="Secre_tail"/>
</dbReference>
<dbReference type="NCBIfam" id="TIGR04183">
    <property type="entry name" value="Por_Secre_tail"/>
    <property type="match status" value="1"/>
</dbReference>
<evidence type="ECO:0000256" key="2">
    <source>
        <dbReference type="SAM" id="SignalP"/>
    </source>
</evidence>
<comment type="caution">
    <text evidence="3">The sequence shown here is derived from an EMBL/GenBank/DDBJ whole genome shotgun (WGS) entry which is preliminary data.</text>
</comment>
<dbReference type="Gene3D" id="2.80.10.50">
    <property type="match status" value="2"/>
</dbReference>
<evidence type="ECO:0000313" key="4">
    <source>
        <dbReference type="Proteomes" id="UP000637299"/>
    </source>
</evidence>
<keyword evidence="4" id="KW-1185">Reference proteome</keyword>